<dbReference type="GO" id="GO:0004673">
    <property type="term" value="F:protein histidine kinase activity"/>
    <property type="evidence" value="ECO:0007669"/>
    <property type="project" value="UniProtKB-EC"/>
</dbReference>
<comment type="cofactor">
    <cofactor evidence="2">
        <name>Mn(2+)</name>
        <dbReference type="ChEBI" id="CHEBI:29035"/>
    </cofactor>
</comment>
<evidence type="ECO:0000256" key="13">
    <source>
        <dbReference type="ARBA" id="ARBA00022912"/>
    </source>
</evidence>
<evidence type="ECO:0000256" key="17">
    <source>
        <dbReference type="ARBA" id="ARBA00040454"/>
    </source>
</evidence>
<keyword evidence="16" id="KW-0464">Manganese</keyword>
<dbReference type="InterPro" id="IPR050980">
    <property type="entry name" value="2C_sensor_his_kinase"/>
</dbReference>
<dbReference type="Proteomes" id="UP000663720">
    <property type="component" value="Chromosome"/>
</dbReference>
<dbReference type="Gene3D" id="6.10.340.10">
    <property type="match status" value="1"/>
</dbReference>
<name>A0A975BCM0_9BACT</name>
<keyword evidence="14" id="KW-0902">Two-component regulatory system</keyword>
<keyword evidence="9 22" id="KW-0418">Kinase</keyword>
<comment type="cofactor">
    <cofactor evidence="3">
        <name>Mg(2+)</name>
        <dbReference type="ChEBI" id="CHEBI:18420"/>
    </cofactor>
</comment>
<dbReference type="AlphaFoldDB" id="A0A975BCM0"/>
<evidence type="ECO:0000259" key="21">
    <source>
        <dbReference type="PROSITE" id="PS50885"/>
    </source>
</evidence>
<evidence type="ECO:0000256" key="15">
    <source>
        <dbReference type="ARBA" id="ARBA00023016"/>
    </source>
</evidence>
<dbReference type="GO" id="GO:0016020">
    <property type="term" value="C:membrane"/>
    <property type="evidence" value="ECO:0007669"/>
    <property type="project" value="UniProtKB-SubCell"/>
</dbReference>
<keyword evidence="11" id="KW-0067">ATP-binding</keyword>
<dbReference type="Pfam" id="PF02518">
    <property type="entry name" value="HATPase_c"/>
    <property type="match status" value="1"/>
</dbReference>
<evidence type="ECO:0000256" key="16">
    <source>
        <dbReference type="ARBA" id="ARBA00023211"/>
    </source>
</evidence>
<keyword evidence="23" id="KW-1185">Reference proteome</keyword>
<evidence type="ECO:0000313" key="22">
    <source>
        <dbReference type="EMBL" id="QTA83209.1"/>
    </source>
</evidence>
<dbReference type="InterPro" id="IPR004358">
    <property type="entry name" value="Sig_transdc_His_kin-like_C"/>
</dbReference>
<keyword evidence="6" id="KW-0597">Phosphoprotein</keyword>
<evidence type="ECO:0000256" key="8">
    <source>
        <dbReference type="ARBA" id="ARBA00022741"/>
    </source>
</evidence>
<keyword evidence="10" id="KW-0378">Hydrolase</keyword>
<dbReference type="SMART" id="SM00304">
    <property type="entry name" value="HAMP"/>
    <property type="match status" value="1"/>
</dbReference>
<dbReference type="SUPFAM" id="SSF55874">
    <property type="entry name" value="ATPase domain of HSP90 chaperone/DNA topoisomerase II/histidine kinase"/>
    <property type="match status" value="1"/>
</dbReference>
<evidence type="ECO:0000256" key="3">
    <source>
        <dbReference type="ARBA" id="ARBA00001946"/>
    </source>
</evidence>
<dbReference type="CDD" id="cd06225">
    <property type="entry name" value="HAMP"/>
    <property type="match status" value="1"/>
</dbReference>
<dbReference type="PANTHER" id="PTHR44936:SF9">
    <property type="entry name" value="SENSOR PROTEIN CREC"/>
    <property type="match status" value="1"/>
</dbReference>
<keyword evidence="19" id="KW-0472">Membrane</keyword>
<dbReference type="SUPFAM" id="SSF158472">
    <property type="entry name" value="HAMP domain-like"/>
    <property type="match status" value="1"/>
</dbReference>
<evidence type="ECO:0000256" key="2">
    <source>
        <dbReference type="ARBA" id="ARBA00001936"/>
    </source>
</evidence>
<dbReference type="GO" id="GO:0004721">
    <property type="term" value="F:phosphoprotein phosphatase activity"/>
    <property type="evidence" value="ECO:0007669"/>
    <property type="project" value="UniProtKB-KW"/>
</dbReference>
<evidence type="ECO:0000256" key="19">
    <source>
        <dbReference type="SAM" id="Phobius"/>
    </source>
</evidence>
<dbReference type="SMART" id="SM00387">
    <property type="entry name" value="HATPase_c"/>
    <property type="match status" value="1"/>
</dbReference>
<evidence type="ECO:0000256" key="1">
    <source>
        <dbReference type="ARBA" id="ARBA00000085"/>
    </source>
</evidence>
<keyword evidence="19" id="KW-0812">Transmembrane</keyword>
<evidence type="ECO:0000256" key="11">
    <source>
        <dbReference type="ARBA" id="ARBA00022840"/>
    </source>
</evidence>
<dbReference type="InterPro" id="IPR005467">
    <property type="entry name" value="His_kinase_dom"/>
</dbReference>
<proteinExistence type="predicted"/>
<feature type="domain" description="Histidine kinase" evidence="20">
    <location>
        <begin position="185"/>
        <end position="443"/>
    </location>
</feature>
<evidence type="ECO:0000313" key="23">
    <source>
        <dbReference type="Proteomes" id="UP000663720"/>
    </source>
</evidence>
<accession>A0A975BCM0</accession>
<evidence type="ECO:0000256" key="14">
    <source>
        <dbReference type="ARBA" id="ARBA00023012"/>
    </source>
</evidence>
<dbReference type="KEGG" id="dli:dnl_56050"/>
<sequence>MGKFLNDRLIKSLVEQTQVDFQLFSIIPGKLPEYIKHMPEQISAEFPYLIQLDKDGHMLIFRTIKDIQEKPAILLMAKIPRRIIEHGKTTIKYGLISIVVIGLTIILLISFLSQKIILQPITNLTNHVLQIGKTDNLSARLNMKQNDETGILAREFDKMIEKLFNTRKELVEQYYFAGMAEMASGVLHNIRNSLNPVIGEIQLIRHDLNNIPAKEMQMVQNELTQGGISSERKQNLIQFSMLASESLIQLLQDIKKRLNNILKSTSQIENILADHQNLAHSERPVEKVELSDLIHDSLKLMKNRLKKIIVIDIDKSIYNTGRVNVHRIALLQVFSNILINAAESIERQGNIQGNIQGKVSIYAEIDKTNKMIHIHICDNGEGIEPEILPRIFEHGFTTKKERSSGIGLHWCANSMTAMNCRIHAESKGKGKGACFILILPQKN</sequence>
<reference evidence="22" key="1">
    <citation type="journal article" date="2021" name="Microb. Physiol.">
        <title>Proteogenomic Insights into the Physiology of Marine, Sulfate-Reducing, Filamentous Desulfonema limicola and Desulfonema magnum.</title>
        <authorList>
            <person name="Schnaars V."/>
            <person name="Wohlbrand L."/>
            <person name="Scheve S."/>
            <person name="Hinrichs C."/>
            <person name="Reinhardt R."/>
            <person name="Rabus R."/>
        </authorList>
    </citation>
    <scope>NUCLEOTIDE SEQUENCE</scope>
    <source>
        <strain evidence="22">5ac10</strain>
    </source>
</reference>
<dbReference type="SUPFAM" id="SSF58104">
    <property type="entry name" value="Methyl-accepting chemotaxis protein (MCP) signaling domain"/>
    <property type="match status" value="1"/>
</dbReference>
<dbReference type="EC" id="2.7.13.3" evidence="5"/>
<protein>
    <recommendedName>
        <fullName evidence="17">Signal transduction histidine-protein kinase/phosphatase MprB</fullName>
        <ecNumber evidence="5">2.7.13.3</ecNumber>
    </recommendedName>
    <alternativeName>
        <fullName evidence="18">Mycobacterial persistence regulator B</fullName>
    </alternativeName>
</protein>
<dbReference type="PANTHER" id="PTHR44936">
    <property type="entry name" value="SENSOR PROTEIN CREC"/>
    <property type="match status" value="1"/>
</dbReference>
<dbReference type="InterPro" id="IPR003594">
    <property type="entry name" value="HATPase_dom"/>
</dbReference>
<evidence type="ECO:0000256" key="18">
    <source>
        <dbReference type="ARBA" id="ARBA00041776"/>
    </source>
</evidence>
<evidence type="ECO:0000256" key="6">
    <source>
        <dbReference type="ARBA" id="ARBA00022553"/>
    </source>
</evidence>
<dbReference type="PRINTS" id="PR00344">
    <property type="entry name" value="BCTRLSENSOR"/>
</dbReference>
<feature type="domain" description="HAMP" evidence="21">
    <location>
        <begin position="115"/>
        <end position="168"/>
    </location>
</feature>
<dbReference type="PROSITE" id="PS50885">
    <property type="entry name" value="HAMP"/>
    <property type="match status" value="1"/>
</dbReference>
<evidence type="ECO:0000256" key="5">
    <source>
        <dbReference type="ARBA" id="ARBA00012438"/>
    </source>
</evidence>
<evidence type="ECO:0000256" key="9">
    <source>
        <dbReference type="ARBA" id="ARBA00022777"/>
    </source>
</evidence>
<dbReference type="Pfam" id="PF00672">
    <property type="entry name" value="HAMP"/>
    <property type="match status" value="1"/>
</dbReference>
<dbReference type="GO" id="GO:0005524">
    <property type="term" value="F:ATP binding"/>
    <property type="evidence" value="ECO:0007669"/>
    <property type="project" value="UniProtKB-KW"/>
</dbReference>
<dbReference type="Gene3D" id="3.30.565.10">
    <property type="entry name" value="Histidine kinase-like ATPase, C-terminal domain"/>
    <property type="match status" value="1"/>
</dbReference>
<dbReference type="PROSITE" id="PS50109">
    <property type="entry name" value="HIS_KIN"/>
    <property type="match status" value="1"/>
</dbReference>
<gene>
    <name evidence="22" type="ORF">dnl_56050</name>
</gene>
<dbReference type="EMBL" id="CP061799">
    <property type="protein sequence ID" value="QTA83209.1"/>
    <property type="molecule type" value="Genomic_DNA"/>
</dbReference>
<dbReference type="InterPro" id="IPR003660">
    <property type="entry name" value="HAMP_dom"/>
</dbReference>
<evidence type="ECO:0000256" key="4">
    <source>
        <dbReference type="ARBA" id="ARBA00004370"/>
    </source>
</evidence>
<feature type="transmembrane region" description="Helical" evidence="19">
    <location>
        <begin position="91"/>
        <end position="112"/>
    </location>
</feature>
<organism evidence="22 23">
    <name type="scientific">Desulfonema limicola</name>
    <dbReference type="NCBI Taxonomy" id="45656"/>
    <lineage>
        <taxon>Bacteria</taxon>
        <taxon>Pseudomonadati</taxon>
        <taxon>Thermodesulfobacteriota</taxon>
        <taxon>Desulfobacteria</taxon>
        <taxon>Desulfobacterales</taxon>
        <taxon>Desulfococcaceae</taxon>
        <taxon>Desulfonema</taxon>
    </lineage>
</organism>
<keyword evidence="15" id="KW-0346">Stress response</keyword>
<evidence type="ECO:0000256" key="12">
    <source>
        <dbReference type="ARBA" id="ARBA00022842"/>
    </source>
</evidence>
<dbReference type="RefSeq" id="WP_207689021.1">
    <property type="nucleotide sequence ID" value="NZ_CP061799.1"/>
</dbReference>
<keyword evidence="8" id="KW-0547">Nucleotide-binding</keyword>
<keyword evidence="13" id="KW-0904">Protein phosphatase</keyword>
<keyword evidence="19" id="KW-1133">Transmembrane helix</keyword>
<evidence type="ECO:0000259" key="20">
    <source>
        <dbReference type="PROSITE" id="PS50109"/>
    </source>
</evidence>
<evidence type="ECO:0000256" key="7">
    <source>
        <dbReference type="ARBA" id="ARBA00022679"/>
    </source>
</evidence>
<comment type="subcellular location">
    <subcellularLocation>
        <location evidence="4">Membrane</location>
    </subcellularLocation>
</comment>
<dbReference type="GO" id="GO:0000160">
    <property type="term" value="P:phosphorelay signal transduction system"/>
    <property type="evidence" value="ECO:0007669"/>
    <property type="project" value="UniProtKB-KW"/>
</dbReference>
<evidence type="ECO:0000256" key="10">
    <source>
        <dbReference type="ARBA" id="ARBA00022801"/>
    </source>
</evidence>
<keyword evidence="12" id="KW-0460">Magnesium</keyword>
<dbReference type="InterPro" id="IPR036890">
    <property type="entry name" value="HATPase_C_sf"/>
</dbReference>
<comment type="catalytic activity">
    <reaction evidence="1">
        <text>ATP + protein L-histidine = ADP + protein N-phospho-L-histidine.</text>
        <dbReference type="EC" id="2.7.13.3"/>
    </reaction>
</comment>
<keyword evidence="7" id="KW-0808">Transferase</keyword>